<gene>
    <name evidence="1" type="ORF">FKW44_018981</name>
</gene>
<name>A0A7T8GV80_CALRO</name>
<dbReference type="PANTHER" id="PTHR47163">
    <property type="entry name" value="DDE_TNP_IS1595 DOMAIN-CONTAINING PROTEIN"/>
    <property type="match status" value="1"/>
</dbReference>
<dbReference type="PANTHER" id="PTHR47163:SF2">
    <property type="entry name" value="SI:DKEY-17M8.2"/>
    <property type="match status" value="1"/>
</dbReference>
<evidence type="ECO:0000313" key="1">
    <source>
        <dbReference type="EMBL" id="QQP38414.1"/>
    </source>
</evidence>
<organism evidence="1 2">
    <name type="scientific">Caligus rogercresseyi</name>
    <name type="common">Sea louse</name>
    <dbReference type="NCBI Taxonomy" id="217165"/>
    <lineage>
        <taxon>Eukaryota</taxon>
        <taxon>Metazoa</taxon>
        <taxon>Ecdysozoa</taxon>
        <taxon>Arthropoda</taxon>
        <taxon>Crustacea</taxon>
        <taxon>Multicrustacea</taxon>
        <taxon>Hexanauplia</taxon>
        <taxon>Copepoda</taxon>
        <taxon>Siphonostomatoida</taxon>
        <taxon>Caligidae</taxon>
        <taxon>Caligus</taxon>
    </lineage>
</organism>
<keyword evidence="2" id="KW-1185">Reference proteome</keyword>
<dbReference type="OrthoDB" id="6379547at2759"/>
<protein>
    <submittedName>
        <fullName evidence="1">Uncharacterized protein</fullName>
    </submittedName>
</protein>
<dbReference type="AlphaFoldDB" id="A0A7T8GV80"/>
<sequence>MAKRKYNRGHIVPQRWVFGGYCPETKKGFLEIVPNRSADILIVKHISPGSIIISDE</sequence>
<evidence type="ECO:0000313" key="2">
    <source>
        <dbReference type="Proteomes" id="UP000595437"/>
    </source>
</evidence>
<accession>A0A7T8GV80</accession>
<dbReference type="Proteomes" id="UP000595437">
    <property type="component" value="Chromosome 13"/>
</dbReference>
<proteinExistence type="predicted"/>
<reference evidence="2" key="1">
    <citation type="submission" date="2021-01" db="EMBL/GenBank/DDBJ databases">
        <title>Caligus Genome Assembly.</title>
        <authorList>
            <person name="Gallardo-Escarate C."/>
        </authorList>
    </citation>
    <scope>NUCLEOTIDE SEQUENCE [LARGE SCALE GENOMIC DNA]</scope>
</reference>
<dbReference type="InterPro" id="IPR053164">
    <property type="entry name" value="IS1016-like_transposase"/>
</dbReference>
<dbReference type="EMBL" id="CP045902">
    <property type="protein sequence ID" value="QQP38414.1"/>
    <property type="molecule type" value="Genomic_DNA"/>
</dbReference>